<dbReference type="GO" id="GO:0003677">
    <property type="term" value="F:DNA binding"/>
    <property type="evidence" value="ECO:0007669"/>
    <property type="project" value="InterPro"/>
</dbReference>
<dbReference type="EMBL" id="JAGQDD010000049">
    <property type="protein sequence ID" value="MBQ0933679.1"/>
    <property type="molecule type" value="Genomic_DNA"/>
</dbReference>
<dbReference type="PANTHER" id="PTHR33055:SF3">
    <property type="entry name" value="PUTATIVE TRANSPOSASE FOR IS117-RELATED"/>
    <property type="match status" value="1"/>
</dbReference>
<keyword evidence="4" id="KW-1185">Reference proteome</keyword>
<feature type="domain" description="Transposase IS116/IS110/IS902 C-terminal" evidence="2">
    <location>
        <begin position="224"/>
        <end position="299"/>
    </location>
</feature>
<dbReference type="Proteomes" id="UP000676246">
    <property type="component" value="Unassembled WGS sequence"/>
</dbReference>
<dbReference type="NCBIfam" id="NF033542">
    <property type="entry name" value="transpos_IS110"/>
    <property type="match status" value="1"/>
</dbReference>
<evidence type="ECO:0000259" key="1">
    <source>
        <dbReference type="Pfam" id="PF01548"/>
    </source>
</evidence>
<sequence>MAEITRALIARVGVDLSKRVFHVHAVERGGRVVVAKAMSPQRFVSWCAELPAGCLVAMETCGGAHHVARRLRLLGLDARLIAGHFVTPYRMAGRSGKNDANDAAAICEAAGRPHMRFVPVKTAEQQGQLAVHRLREGFKEERTALINRIRGLLAEFGLVFPQSPEALRKVMADVIEDASNALPGVARLALQRAHLHWIEIELQMTWCDERINAHVRSDERAKAAASLHGIGPVTASALAASVGDFRQFDSARQFSAWLGLVPSQNSTGGKASLGRITKRGDDYLRTLLIQGAKSAVMSAGKRCDRISRWLVQLKERVGWQKAVVALANKNARILWAVLTRGVAFNPDHVPEPPAARCCLKPAA</sequence>
<dbReference type="PANTHER" id="PTHR33055">
    <property type="entry name" value="TRANSPOSASE FOR INSERTION SEQUENCE ELEMENT IS1111A"/>
    <property type="match status" value="1"/>
</dbReference>
<organism evidence="3 4">
    <name type="scientific">Ideonella alba</name>
    <dbReference type="NCBI Taxonomy" id="2824118"/>
    <lineage>
        <taxon>Bacteria</taxon>
        <taxon>Pseudomonadati</taxon>
        <taxon>Pseudomonadota</taxon>
        <taxon>Betaproteobacteria</taxon>
        <taxon>Burkholderiales</taxon>
        <taxon>Sphaerotilaceae</taxon>
        <taxon>Ideonella</taxon>
    </lineage>
</organism>
<dbReference type="RefSeq" id="WP_210857344.1">
    <property type="nucleotide sequence ID" value="NZ_JAGQDD010000049.1"/>
</dbReference>
<protein>
    <submittedName>
        <fullName evidence="3">IS110 family transposase</fullName>
    </submittedName>
</protein>
<reference evidence="3 4" key="1">
    <citation type="submission" date="2021-04" db="EMBL/GenBank/DDBJ databases">
        <title>The genome sequence of Ideonella sp. 3Y2.</title>
        <authorList>
            <person name="Liu Y."/>
        </authorList>
    </citation>
    <scope>NUCLEOTIDE SEQUENCE [LARGE SCALE GENOMIC DNA]</scope>
    <source>
        <strain evidence="3 4">3Y2</strain>
    </source>
</reference>
<evidence type="ECO:0000313" key="3">
    <source>
        <dbReference type="EMBL" id="MBQ0933679.1"/>
    </source>
</evidence>
<dbReference type="InterPro" id="IPR002525">
    <property type="entry name" value="Transp_IS110-like_N"/>
</dbReference>
<evidence type="ECO:0000259" key="2">
    <source>
        <dbReference type="Pfam" id="PF02371"/>
    </source>
</evidence>
<evidence type="ECO:0000313" key="4">
    <source>
        <dbReference type="Proteomes" id="UP000676246"/>
    </source>
</evidence>
<accession>A0A941BNT4</accession>
<comment type="caution">
    <text evidence="3">The sequence shown here is derived from an EMBL/GenBank/DDBJ whole genome shotgun (WGS) entry which is preliminary data.</text>
</comment>
<dbReference type="AlphaFoldDB" id="A0A941BNT4"/>
<dbReference type="InterPro" id="IPR047650">
    <property type="entry name" value="Transpos_IS110"/>
</dbReference>
<feature type="domain" description="Transposase IS110-like N-terminal" evidence="1">
    <location>
        <begin position="12"/>
        <end position="155"/>
    </location>
</feature>
<gene>
    <name evidence="3" type="ORF">KAK03_24695</name>
</gene>
<dbReference type="InterPro" id="IPR003346">
    <property type="entry name" value="Transposase_20"/>
</dbReference>
<proteinExistence type="predicted"/>
<dbReference type="GO" id="GO:0004803">
    <property type="term" value="F:transposase activity"/>
    <property type="evidence" value="ECO:0007669"/>
    <property type="project" value="InterPro"/>
</dbReference>
<dbReference type="Pfam" id="PF02371">
    <property type="entry name" value="Transposase_20"/>
    <property type="match status" value="1"/>
</dbReference>
<dbReference type="Pfam" id="PF01548">
    <property type="entry name" value="DEDD_Tnp_IS110"/>
    <property type="match status" value="1"/>
</dbReference>
<dbReference type="GO" id="GO:0006313">
    <property type="term" value="P:DNA transposition"/>
    <property type="evidence" value="ECO:0007669"/>
    <property type="project" value="InterPro"/>
</dbReference>
<name>A0A941BNT4_9BURK</name>